<dbReference type="InParanoid" id="A0A6P6XRG0"/>
<dbReference type="SUPFAM" id="SSF81321">
    <property type="entry name" value="Family A G protein-coupled receptor-like"/>
    <property type="match status" value="1"/>
</dbReference>
<dbReference type="GO" id="GO:0005886">
    <property type="term" value="C:plasma membrane"/>
    <property type="evidence" value="ECO:0007669"/>
    <property type="project" value="UniProtKB-SubCell"/>
</dbReference>
<keyword evidence="9 12" id="KW-0675">Receptor</keyword>
<dbReference type="OrthoDB" id="2132067at2759"/>
<name>A0A6P6XRG0_DERPT</name>
<evidence type="ECO:0000313" key="16">
    <source>
        <dbReference type="Proteomes" id="UP000515146"/>
    </source>
</evidence>
<evidence type="ECO:0000256" key="9">
    <source>
        <dbReference type="ARBA" id="ARBA00023170"/>
    </source>
</evidence>
<comment type="similarity">
    <text evidence="2 12">Belongs to the G-protein coupled receptor 1 family.</text>
</comment>
<comment type="subcellular location">
    <subcellularLocation>
        <location evidence="1">Cell membrane</location>
        <topology evidence="1">Multi-pass membrane protein</topology>
    </subcellularLocation>
</comment>
<dbReference type="PRINTS" id="PR00663">
    <property type="entry name" value="GALANINR"/>
</dbReference>
<dbReference type="Pfam" id="PF00001">
    <property type="entry name" value="7tm_1"/>
    <property type="match status" value="1"/>
</dbReference>
<evidence type="ECO:0000256" key="3">
    <source>
        <dbReference type="ARBA" id="ARBA00022475"/>
    </source>
</evidence>
<evidence type="ECO:0000256" key="10">
    <source>
        <dbReference type="ARBA" id="ARBA00023180"/>
    </source>
</evidence>
<dbReference type="KEGG" id="dpte:113789983"/>
<feature type="region of interest" description="Disordered" evidence="13">
    <location>
        <begin position="339"/>
        <end position="358"/>
    </location>
</feature>
<evidence type="ECO:0000313" key="17">
    <source>
        <dbReference type="RefSeq" id="XP_027195388.1"/>
    </source>
</evidence>
<dbReference type="PRINTS" id="PR00237">
    <property type="entry name" value="GPCRRHODOPSN"/>
</dbReference>
<feature type="transmembrane region" description="Helical" evidence="14">
    <location>
        <begin position="126"/>
        <end position="146"/>
    </location>
</feature>
<feature type="transmembrane region" description="Helical" evidence="14">
    <location>
        <begin position="225"/>
        <end position="247"/>
    </location>
</feature>
<dbReference type="PROSITE" id="PS00237">
    <property type="entry name" value="G_PROTEIN_RECEP_F1_1"/>
    <property type="match status" value="1"/>
</dbReference>
<keyword evidence="10" id="KW-0325">Glycoprotein</keyword>
<dbReference type="RefSeq" id="XP_027195388.1">
    <property type="nucleotide sequence ID" value="XM_027339587.1"/>
</dbReference>
<evidence type="ECO:0000256" key="8">
    <source>
        <dbReference type="ARBA" id="ARBA00023157"/>
    </source>
</evidence>
<evidence type="ECO:0000256" key="12">
    <source>
        <dbReference type="RuleBase" id="RU000688"/>
    </source>
</evidence>
<feature type="transmembrane region" description="Helical" evidence="14">
    <location>
        <begin position="87"/>
        <end position="105"/>
    </location>
</feature>
<feature type="transmembrane region" description="Helical" evidence="14">
    <location>
        <begin position="6"/>
        <end position="34"/>
    </location>
</feature>
<keyword evidence="5 14" id="KW-1133">Transmembrane helix</keyword>
<dbReference type="Gene3D" id="1.20.1070.10">
    <property type="entry name" value="Rhodopsin 7-helix transmembrane proteins"/>
    <property type="match status" value="1"/>
</dbReference>
<feature type="transmembrane region" description="Helical" evidence="14">
    <location>
        <begin position="46"/>
        <end position="67"/>
    </location>
</feature>
<dbReference type="FunCoup" id="A0A6P6XRG0">
    <property type="interactions" value="128"/>
</dbReference>
<dbReference type="PANTHER" id="PTHR45695:SF23">
    <property type="entry name" value="GALANIN-LIKE G-PROTEIN COUPLED RECEPTOR NPR-9"/>
    <property type="match status" value="1"/>
</dbReference>
<protein>
    <submittedName>
        <fullName evidence="17">Allatostatin-A receptor-like</fullName>
    </submittedName>
</protein>
<feature type="domain" description="G-protein coupled receptors family 1 profile" evidence="15">
    <location>
        <begin position="26"/>
        <end position="280"/>
    </location>
</feature>
<evidence type="ECO:0000256" key="6">
    <source>
        <dbReference type="ARBA" id="ARBA00023040"/>
    </source>
</evidence>
<organism evidence="16 17">
    <name type="scientific">Dermatophagoides pteronyssinus</name>
    <name type="common">European house dust mite</name>
    <dbReference type="NCBI Taxonomy" id="6956"/>
    <lineage>
        <taxon>Eukaryota</taxon>
        <taxon>Metazoa</taxon>
        <taxon>Ecdysozoa</taxon>
        <taxon>Arthropoda</taxon>
        <taxon>Chelicerata</taxon>
        <taxon>Arachnida</taxon>
        <taxon>Acari</taxon>
        <taxon>Acariformes</taxon>
        <taxon>Sarcoptiformes</taxon>
        <taxon>Astigmata</taxon>
        <taxon>Psoroptidia</taxon>
        <taxon>Analgoidea</taxon>
        <taxon>Pyroglyphidae</taxon>
        <taxon>Dermatophagoidinae</taxon>
        <taxon>Dermatophagoides</taxon>
    </lineage>
</organism>
<keyword evidence="3" id="KW-1003">Cell membrane</keyword>
<evidence type="ECO:0000256" key="2">
    <source>
        <dbReference type="ARBA" id="ARBA00010663"/>
    </source>
</evidence>
<dbReference type="OMA" id="WIFPEWT"/>
<reference evidence="17" key="1">
    <citation type="submission" date="2025-08" db="UniProtKB">
        <authorList>
            <consortium name="RefSeq"/>
        </authorList>
    </citation>
    <scope>IDENTIFICATION</scope>
    <source>
        <strain evidence="17">Airmid</strain>
    </source>
</reference>
<evidence type="ECO:0000256" key="1">
    <source>
        <dbReference type="ARBA" id="ARBA00004651"/>
    </source>
</evidence>
<dbReference type="PROSITE" id="PS50262">
    <property type="entry name" value="G_PROTEIN_RECEP_F1_2"/>
    <property type="match status" value="1"/>
</dbReference>
<dbReference type="GO" id="GO:0004930">
    <property type="term" value="F:G protein-coupled receptor activity"/>
    <property type="evidence" value="ECO:0007669"/>
    <property type="project" value="UniProtKB-KW"/>
</dbReference>
<keyword evidence="4 12" id="KW-0812">Transmembrane</keyword>
<sequence>FETLQKIVSIIVPILFAVIVIVGLVGNSLVVIVVKCNPQMYSTTNLLIINLAIADLLFIIFCVPFTAWDYAFPYWPFGSIWCKVVQYLIVVCAYASIYTLVLMSLDRYLAVAHPIRSISLRTVKNANRALLILWIFILLFCIPTFFTHDVSYDQPDGAYSVCNFLTDKYNHALYQVIFCLFSYIIPIILILILYVLMLKRLWFSGIPGRNMSTESVRSKKKVTRMVVIVFIIFACCWCPIQIILVLRSFNIYELSTTKVIIQITGHILAYMNSCMNPILYAFLSENFRKAFRRVIACNRQPKNRSEQTELTIGMCQNNNTNNTTTTNINSNKQPNTKILNLDNNNNNNNINNNNQNDV</sequence>
<dbReference type="PANTHER" id="PTHR45695">
    <property type="entry name" value="LEUCOKININ RECEPTOR-RELATED"/>
    <property type="match status" value="1"/>
</dbReference>
<dbReference type="InterPro" id="IPR017452">
    <property type="entry name" value="GPCR_Rhodpsn_7TM"/>
</dbReference>
<gene>
    <name evidence="17" type="primary">LOC113789983</name>
</gene>
<evidence type="ECO:0000259" key="15">
    <source>
        <dbReference type="PROSITE" id="PS50262"/>
    </source>
</evidence>
<keyword evidence="16" id="KW-1185">Reference proteome</keyword>
<feature type="non-terminal residue" evidence="17">
    <location>
        <position position="1"/>
    </location>
</feature>
<keyword evidence="11 12" id="KW-0807">Transducer</keyword>
<accession>A0A6P6XRG0</accession>
<dbReference type="SMART" id="SM01381">
    <property type="entry name" value="7TM_GPCR_Srsx"/>
    <property type="match status" value="1"/>
</dbReference>
<dbReference type="Proteomes" id="UP000515146">
    <property type="component" value="Unplaced"/>
</dbReference>
<dbReference type="CDD" id="cd15096">
    <property type="entry name" value="7tmA_AstA_R_insect"/>
    <property type="match status" value="1"/>
</dbReference>
<keyword evidence="7 14" id="KW-0472">Membrane</keyword>
<evidence type="ECO:0000256" key="7">
    <source>
        <dbReference type="ARBA" id="ARBA00023136"/>
    </source>
</evidence>
<keyword evidence="6 12" id="KW-0297">G-protein coupled receptor</keyword>
<dbReference type="FunFam" id="1.20.1070.10:FF:000255">
    <property type="entry name" value="Allatostatin A receptor"/>
    <property type="match status" value="1"/>
</dbReference>
<evidence type="ECO:0000256" key="14">
    <source>
        <dbReference type="SAM" id="Phobius"/>
    </source>
</evidence>
<evidence type="ECO:0000256" key="13">
    <source>
        <dbReference type="SAM" id="MobiDB-lite"/>
    </source>
</evidence>
<keyword evidence="8" id="KW-1015">Disulfide bond</keyword>
<evidence type="ECO:0000256" key="11">
    <source>
        <dbReference type="ARBA" id="ARBA00023224"/>
    </source>
</evidence>
<dbReference type="InterPro" id="IPR000276">
    <property type="entry name" value="GPCR_Rhodpsn"/>
</dbReference>
<dbReference type="InterPro" id="IPR000405">
    <property type="entry name" value="Galanin_rcpt"/>
</dbReference>
<dbReference type="AlphaFoldDB" id="A0A6P6XRG0"/>
<feature type="transmembrane region" description="Helical" evidence="14">
    <location>
        <begin position="173"/>
        <end position="196"/>
    </location>
</feature>
<feature type="transmembrane region" description="Helical" evidence="14">
    <location>
        <begin position="259"/>
        <end position="283"/>
    </location>
</feature>
<proteinExistence type="inferred from homology"/>
<evidence type="ECO:0000256" key="4">
    <source>
        <dbReference type="ARBA" id="ARBA00022692"/>
    </source>
</evidence>
<evidence type="ECO:0000256" key="5">
    <source>
        <dbReference type="ARBA" id="ARBA00022989"/>
    </source>
</evidence>